<accession>A0A6M3IHP8</accession>
<dbReference type="Pfam" id="PF04860">
    <property type="entry name" value="Phage_portal"/>
    <property type="match status" value="1"/>
</dbReference>
<name>A0A6M3IHP8_9ZZZZ</name>
<proteinExistence type="predicted"/>
<reference evidence="1" key="1">
    <citation type="submission" date="2020-03" db="EMBL/GenBank/DDBJ databases">
        <title>The deep terrestrial virosphere.</title>
        <authorList>
            <person name="Holmfeldt K."/>
            <person name="Nilsson E."/>
            <person name="Simone D."/>
            <person name="Lopez-Fernandez M."/>
            <person name="Wu X."/>
            <person name="de Brujin I."/>
            <person name="Lundin D."/>
            <person name="Andersson A."/>
            <person name="Bertilsson S."/>
            <person name="Dopson M."/>
        </authorList>
    </citation>
    <scope>NUCLEOTIDE SEQUENCE</scope>
    <source>
        <strain evidence="1">MM415B01822</strain>
    </source>
</reference>
<dbReference type="NCBIfam" id="TIGR01537">
    <property type="entry name" value="portal_HK97"/>
    <property type="match status" value="1"/>
</dbReference>
<dbReference type="EMBL" id="MT141228">
    <property type="protein sequence ID" value="QJA56597.1"/>
    <property type="molecule type" value="Genomic_DNA"/>
</dbReference>
<sequence length="709" mass="80548">MALVTYNRETHSLNFNIPNPLDIFRRLTRPAAVKYDANWFVRFLKIAQEEDSAVQGVGEAYRTIAWANIAVTKLAQHCARADFQLFRGDTEITYGPIYNLFRDVNPYLSRYQLWEATVSWLFTRGECFWLYPPDAKSIPETFYLPDPNRMKEHLNKDGDITMWSLETDGDPIPYTPNTVVHFKLWNPWNRYRGVNPLLALDYEIAMDHHASSSNLAMLRNGSIPEGILTTDNPTMTEPQAKEIKDRWLKEHRGGNRAHSIAVLGAGTSYQQIQMSPHDMEYFQLKKWTREAIMAKYGVPLILAGANDDRSPLSGSDTRYQMRNFWEGTLIPILRFIEDKLETEFFARHSSDLIGQFDTSDIPELQEDMTERHTRDLANVTSGLKTINEVRDEYGLDPVPWGDVWWAPLSLSPVSDASEPSVDSTPIKTLFADDRRLPEVVPEAKGYTEAFKVAHWKRIARTWVRVEQGYRKELQEWMFGIRSHVLMLMASNKAPSATVMDEIMDGEYWAQADAELRRMSEKAFRAAALAVSPALLDLFNTIGVPTVSPSWTIFNTNAVTMLDKRLDKISQITETVREQTRDVLKGAIRDGITDQEAAQLMAEKFNMAKSRCRTIARTEIGGAINDSEIAAFIDQGFTEIEWLETKDGKARSFKNGDEFDHTDAYNNAGGPIKIGQTFPNGLMYPHDPSGEAGNTINCRCLALPVKESLS</sequence>
<organism evidence="1">
    <name type="scientific">viral metagenome</name>
    <dbReference type="NCBI Taxonomy" id="1070528"/>
    <lineage>
        <taxon>unclassified sequences</taxon>
        <taxon>metagenomes</taxon>
        <taxon>organismal metagenomes</taxon>
    </lineage>
</organism>
<dbReference type="InterPro" id="IPR006427">
    <property type="entry name" value="Portal_HK97"/>
</dbReference>
<dbReference type="InterPro" id="IPR006944">
    <property type="entry name" value="Phage/GTA_portal"/>
</dbReference>
<evidence type="ECO:0000313" key="1">
    <source>
        <dbReference type="EMBL" id="QJA56597.1"/>
    </source>
</evidence>
<dbReference type="AlphaFoldDB" id="A0A6M3IHP8"/>
<protein>
    <submittedName>
        <fullName evidence="1">Putative portal protein</fullName>
    </submittedName>
</protein>
<gene>
    <name evidence="1" type="ORF">MM415B01822_0011</name>
</gene>